<dbReference type="Proteomes" id="UP000195273">
    <property type="component" value="Plasmid pSMR4r-1"/>
</dbReference>
<organism evidence="1 2">
    <name type="scientific">Yoonia vestfoldensis</name>
    <dbReference type="NCBI Taxonomy" id="245188"/>
    <lineage>
        <taxon>Bacteria</taxon>
        <taxon>Pseudomonadati</taxon>
        <taxon>Pseudomonadota</taxon>
        <taxon>Alphaproteobacteria</taxon>
        <taxon>Rhodobacterales</taxon>
        <taxon>Paracoccaceae</taxon>
        <taxon>Yoonia</taxon>
    </lineage>
</organism>
<dbReference type="EMBL" id="CP021432">
    <property type="protein sequence ID" value="ARU03174.1"/>
    <property type="molecule type" value="Genomic_DNA"/>
</dbReference>
<sequence length="115" mass="12567">MPIARHLSLITLDGVKDLIERKVAFSCRYELVEVTGDGKPRYQCIYSVGDEELILVATKVQKHGPEVRKFAIWPGLVNHHNAYGDGKPVSIDLDVSKLDGDAVLGGSSGDQGRVH</sequence>
<keyword evidence="1" id="KW-0614">Plasmid</keyword>
<name>A0A1Y0EHV5_9RHOB</name>
<reference evidence="1 2" key="1">
    <citation type="submission" date="2017-05" db="EMBL/GenBank/DDBJ databases">
        <title>Genome Sequence of Loktanella vestfoldensis Strain SMR4r Isolated from a Culture of the Diatom Skeletonema marinoi.</title>
        <authorList>
            <person name="Topel M."/>
            <person name="Pinder M.I.M."/>
            <person name="Johansson O.N."/>
            <person name="Kourtchenko O."/>
            <person name="Godhe A."/>
            <person name="Clarke A.K."/>
        </authorList>
    </citation>
    <scope>NUCLEOTIDE SEQUENCE [LARGE SCALE GENOMIC DNA]</scope>
    <source>
        <strain evidence="1 2">SMR4r</strain>
        <plasmid evidence="1 2">pSMR4r-1</plasmid>
    </source>
</reference>
<dbReference type="AlphaFoldDB" id="A0A1Y0EHV5"/>
<proteinExistence type="predicted"/>
<dbReference type="RefSeq" id="WP_237331977.1">
    <property type="nucleotide sequence ID" value="NZ_CP021432.1"/>
</dbReference>
<dbReference type="KEGG" id="lvs:LOKVESSMR4R_03951"/>
<geneLocation type="plasmid" evidence="1 2">
    <name>pSMR4r-1</name>
</geneLocation>
<keyword evidence="2" id="KW-1185">Reference proteome</keyword>
<protein>
    <submittedName>
        <fullName evidence="1">Uncharacterized protein</fullName>
    </submittedName>
</protein>
<evidence type="ECO:0000313" key="2">
    <source>
        <dbReference type="Proteomes" id="UP000195273"/>
    </source>
</evidence>
<evidence type="ECO:0000313" key="1">
    <source>
        <dbReference type="EMBL" id="ARU03174.1"/>
    </source>
</evidence>
<gene>
    <name evidence="1" type="ORF">LOKVESSMR4R_03951</name>
</gene>
<accession>A0A1Y0EHV5</accession>